<evidence type="ECO:0000313" key="2">
    <source>
        <dbReference type="EMBL" id="KAF2834623.1"/>
    </source>
</evidence>
<dbReference type="Proteomes" id="UP000799429">
    <property type="component" value="Unassembled WGS sequence"/>
</dbReference>
<protein>
    <submittedName>
        <fullName evidence="2">Uncharacterized protein</fullName>
    </submittedName>
</protein>
<feature type="compositionally biased region" description="Basic and acidic residues" evidence="1">
    <location>
        <begin position="244"/>
        <end position="253"/>
    </location>
</feature>
<reference evidence="2" key="1">
    <citation type="journal article" date="2020" name="Stud. Mycol.">
        <title>101 Dothideomycetes genomes: a test case for predicting lifestyles and emergence of pathogens.</title>
        <authorList>
            <person name="Haridas S."/>
            <person name="Albert R."/>
            <person name="Binder M."/>
            <person name="Bloem J."/>
            <person name="Labutti K."/>
            <person name="Salamov A."/>
            <person name="Andreopoulos B."/>
            <person name="Baker S."/>
            <person name="Barry K."/>
            <person name="Bills G."/>
            <person name="Bluhm B."/>
            <person name="Cannon C."/>
            <person name="Castanera R."/>
            <person name="Culley D."/>
            <person name="Daum C."/>
            <person name="Ezra D."/>
            <person name="Gonzalez J."/>
            <person name="Henrissat B."/>
            <person name="Kuo A."/>
            <person name="Liang C."/>
            <person name="Lipzen A."/>
            <person name="Lutzoni F."/>
            <person name="Magnuson J."/>
            <person name="Mondo S."/>
            <person name="Nolan M."/>
            <person name="Ohm R."/>
            <person name="Pangilinan J."/>
            <person name="Park H.-J."/>
            <person name="Ramirez L."/>
            <person name="Alfaro M."/>
            <person name="Sun H."/>
            <person name="Tritt A."/>
            <person name="Yoshinaga Y."/>
            <person name="Zwiers L.-H."/>
            <person name="Turgeon B."/>
            <person name="Goodwin S."/>
            <person name="Spatafora J."/>
            <person name="Crous P."/>
            <person name="Grigoriev I."/>
        </authorList>
    </citation>
    <scope>NUCLEOTIDE SEQUENCE</scope>
    <source>
        <strain evidence="2">CBS 101060</strain>
    </source>
</reference>
<evidence type="ECO:0000256" key="1">
    <source>
        <dbReference type="SAM" id="MobiDB-lite"/>
    </source>
</evidence>
<organism evidence="2 3">
    <name type="scientific">Patellaria atrata CBS 101060</name>
    <dbReference type="NCBI Taxonomy" id="1346257"/>
    <lineage>
        <taxon>Eukaryota</taxon>
        <taxon>Fungi</taxon>
        <taxon>Dikarya</taxon>
        <taxon>Ascomycota</taxon>
        <taxon>Pezizomycotina</taxon>
        <taxon>Dothideomycetes</taxon>
        <taxon>Dothideomycetes incertae sedis</taxon>
        <taxon>Patellariales</taxon>
        <taxon>Patellariaceae</taxon>
        <taxon>Patellaria</taxon>
    </lineage>
</organism>
<name>A0A9P4S1L4_9PEZI</name>
<feature type="region of interest" description="Disordered" evidence="1">
    <location>
        <begin position="238"/>
        <end position="266"/>
    </location>
</feature>
<dbReference type="AlphaFoldDB" id="A0A9P4S1L4"/>
<gene>
    <name evidence="2" type="ORF">M501DRAFT_1000073</name>
</gene>
<dbReference type="EMBL" id="MU006116">
    <property type="protein sequence ID" value="KAF2834623.1"/>
    <property type="molecule type" value="Genomic_DNA"/>
</dbReference>
<comment type="caution">
    <text evidence="2">The sequence shown here is derived from an EMBL/GenBank/DDBJ whole genome shotgun (WGS) entry which is preliminary data.</text>
</comment>
<sequence>MATNSSGDDPSTTYTNSLDMQDLRASTPSMFQPDEAQARQKPSMRTKMSHDLPTAHDRPKFFTYPEISIMNVEPVRPVESNPIRIRLHQWEMELNEWPNYEVPRPKKKAKVEHHHIRDWDCEKEYPGMGQIRAQFMYLKSNTIYLRREDNIRIGIPIPYLAPPDLEFLKWVFEANGMASKELDDHPRSQGYDFQGGISLTLAVPLDDYERVHNSSRLRSVVHSSHPIKEIVKEDIELSQSRNTAHREFTKDQEDLPSTLRLGQPEL</sequence>
<feature type="region of interest" description="Disordered" evidence="1">
    <location>
        <begin position="1"/>
        <end position="55"/>
    </location>
</feature>
<keyword evidence="3" id="KW-1185">Reference proteome</keyword>
<evidence type="ECO:0000313" key="3">
    <source>
        <dbReference type="Proteomes" id="UP000799429"/>
    </source>
</evidence>
<proteinExistence type="predicted"/>
<accession>A0A9P4S1L4</accession>
<feature type="compositionally biased region" description="Polar residues" evidence="1">
    <location>
        <begin position="1"/>
        <end position="30"/>
    </location>
</feature>